<reference evidence="2 3" key="1">
    <citation type="journal article" date="2022" name="Nat. Genet.">
        <title>Improved pea reference genome and pan-genome highlight genomic features and evolutionary characteristics.</title>
        <authorList>
            <person name="Yang T."/>
            <person name="Liu R."/>
            <person name="Luo Y."/>
            <person name="Hu S."/>
            <person name="Wang D."/>
            <person name="Wang C."/>
            <person name="Pandey M.K."/>
            <person name="Ge S."/>
            <person name="Xu Q."/>
            <person name="Li N."/>
            <person name="Li G."/>
            <person name="Huang Y."/>
            <person name="Saxena R.K."/>
            <person name="Ji Y."/>
            <person name="Li M."/>
            <person name="Yan X."/>
            <person name="He Y."/>
            <person name="Liu Y."/>
            <person name="Wang X."/>
            <person name="Xiang C."/>
            <person name="Varshney R.K."/>
            <person name="Ding H."/>
            <person name="Gao S."/>
            <person name="Zong X."/>
        </authorList>
    </citation>
    <scope>NUCLEOTIDE SEQUENCE [LARGE SCALE GENOMIC DNA]</scope>
    <source>
        <strain evidence="2 3">cv. Zhongwan 6</strain>
    </source>
</reference>
<dbReference type="InterPro" id="IPR054722">
    <property type="entry name" value="PolX-like_BBD"/>
</dbReference>
<dbReference type="Proteomes" id="UP001058974">
    <property type="component" value="Chromosome 4"/>
</dbReference>
<keyword evidence="3" id="KW-1185">Reference proteome</keyword>
<dbReference type="EMBL" id="JAMSHJ010000004">
    <property type="protein sequence ID" value="KAI5415903.1"/>
    <property type="molecule type" value="Genomic_DNA"/>
</dbReference>
<evidence type="ECO:0000313" key="2">
    <source>
        <dbReference type="EMBL" id="KAI5415903.1"/>
    </source>
</evidence>
<sequence>MTGQKVLLADFNLSKKSKVKLIDNSSLQAEGTSDIVIQRSNGGKDMIKDVLYVPGMNDPSNKPLVSYCINKETNEVEVEAISDIPVKVAADIPDTIEVEEGMANTSQRPQITRVRPIRLQDHEVTGEDEVTPDGELAHFSLLVSVDPINYSEALNDK</sequence>
<gene>
    <name evidence="2" type="ORF">KIW84_041077</name>
</gene>
<proteinExistence type="predicted"/>
<evidence type="ECO:0000313" key="3">
    <source>
        <dbReference type="Proteomes" id="UP001058974"/>
    </source>
</evidence>
<dbReference type="AlphaFoldDB" id="A0A9D4X762"/>
<name>A0A9D4X762_PEA</name>
<accession>A0A9D4X762</accession>
<protein>
    <recommendedName>
        <fullName evidence="1">Retrovirus-related Pol polyprotein from transposon TNT 1-94-like beta-barrel domain-containing protein</fullName>
    </recommendedName>
</protein>
<feature type="domain" description="Retrovirus-related Pol polyprotein from transposon TNT 1-94-like beta-barrel" evidence="1">
    <location>
        <begin position="1"/>
        <end position="57"/>
    </location>
</feature>
<dbReference type="Pfam" id="PF22936">
    <property type="entry name" value="Pol_BBD"/>
    <property type="match status" value="1"/>
</dbReference>
<evidence type="ECO:0000259" key="1">
    <source>
        <dbReference type="Pfam" id="PF22936"/>
    </source>
</evidence>
<organism evidence="2 3">
    <name type="scientific">Pisum sativum</name>
    <name type="common">Garden pea</name>
    <name type="synonym">Lathyrus oleraceus</name>
    <dbReference type="NCBI Taxonomy" id="3888"/>
    <lineage>
        <taxon>Eukaryota</taxon>
        <taxon>Viridiplantae</taxon>
        <taxon>Streptophyta</taxon>
        <taxon>Embryophyta</taxon>
        <taxon>Tracheophyta</taxon>
        <taxon>Spermatophyta</taxon>
        <taxon>Magnoliopsida</taxon>
        <taxon>eudicotyledons</taxon>
        <taxon>Gunneridae</taxon>
        <taxon>Pentapetalae</taxon>
        <taxon>rosids</taxon>
        <taxon>fabids</taxon>
        <taxon>Fabales</taxon>
        <taxon>Fabaceae</taxon>
        <taxon>Papilionoideae</taxon>
        <taxon>50 kb inversion clade</taxon>
        <taxon>NPAAA clade</taxon>
        <taxon>Hologalegina</taxon>
        <taxon>IRL clade</taxon>
        <taxon>Fabeae</taxon>
        <taxon>Lathyrus</taxon>
    </lineage>
</organism>
<dbReference type="Gramene" id="Psat04G0107700-T1">
    <property type="protein sequence ID" value="KAI5415903.1"/>
    <property type="gene ID" value="KIW84_041077"/>
</dbReference>
<comment type="caution">
    <text evidence="2">The sequence shown here is derived from an EMBL/GenBank/DDBJ whole genome shotgun (WGS) entry which is preliminary data.</text>
</comment>